<dbReference type="GO" id="GO:0005886">
    <property type="term" value="C:plasma membrane"/>
    <property type="evidence" value="ECO:0007669"/>
    <property type="project" value="UniProtKB-SubCell"/>
</dbReference>
<name>A0A7W6CTF9_9SPHN</name>
<evidence type="ECO:0000256" key="4">
    <source>
        <dbReference type="ARBA" id="ARBA00022989"/>
    </source>
</evidence>
<dbReference type="AlphaFoldDB" id="A0A7W6CTF9"/>
<keyword evidence="8" id="KW-1185">Reference proteome</keyword>
<dbReference type="Proteomes" id="UP000548867">
    <property type="component" value="Unassembled WGS sequence"/>
</dbReference>
<gene>
    <name evidence="7" type="ORF">GGR38_004506</name>
</gene>
<organism evidence="7 8">
    <name type="scientific">Novosphingobium sediminicola</name>
    <dbReference type="NCBI Taxonomy" id="563162"/>
    <lineage>
        <taxon>Bacteria</taxon>
        <taxon>Pseudomonadati</taxon>
        <taxon>Pseudomonadota</taxon>
        <taxon>Alphaproteobacteria</taxon>
        <taxon>Sphingomonadales</taxon>
        <taxon>Sphingomonadaceae</taxon>
        <taxon>Novosphingobium</taxon>
    </lineage>
</organism>
<keyword evidence="4 6" id="KW-1133">Transmembrane helix</keyword>
<comment type="subcellular location">
    <subcellularLocation>
        <location evidence="1">Cell membrane</location>
        <topology evidence="1">Multi-pass membrane protein</topology>
    </subcellularLocation>
</comment>
<accession>A0A7W6CTF9</accession>
<dbReference type="Pfam" id="PF03626">
    <property type="entry name" value="COX4_pro"/>
    <property type="match status" value="1"/>
</dbReference>
<evidence type="ECO:0000256" key="6">
    <source>
        <dbReference type="SAM" id="Phobius"/>
    </source>
</evidence>
<evidence type="ECO:0000256" key="5">
    <source>
        <dbReference type="ARBA" id="ARBA00023136"/>
    </source>
</evidence>
<keyword evidence="5 6" id="KW-0472">Membrane</keyword>
<protein>
    <recommendedName>
        <fullName evidence="9">Cytochrome c oxidase subunit IV</fullName>
    </recommendedName>
</protein>
<proteinExistence type="predicted"/>
<feature type="transmembrane region" description="Helical" evidence="6">
    <location>
        <begin position="12"/>
        <end position="43"/>
    </location>
</feature>
<comment type="caution">
    <text evidence="7">The sequence shown here is derived from an EMBL/GenBank/DDBJ whole genome shotgun (WGS) entry which is preliminary data.</text>
</comment>
<evidence type="ECO:0000256" key="1">
    <source>
        <dbReference type="ARBA" id="ARBA00004651"/>
    </source>
</evidence>
<evidence type="ECO:0000313" key="7">
    <source>
        <dbReference type="EMBL" id="MBB3957532.1"/>
    </source>
</evidence>
<evidence type="ECO:0000313" key="8">
    <source>
        <dbReference type="Proteomes" id="UP000548867"/>
    </source>
</evidence>
<evidence type="ECO:0000256" key="2">
    <source>
        <dbReference type="ARBA" id="ARBA00022475"/>
    </source>
</evidence>
<reference evidence="7 8" key="1">
    <citation type="submission" date="2020-08" db="EMBL/GenBank/DDBJ databases">
        <title>Genomic Encyclopedia of Type Strains, Phase IV (KMG-IV): sequencing the most valuable type-strain genomes for metagenomic binning, comparative biology and taxonomic classification.</title>
        <authorList>
            <person name="Goeker M."/>
        </authorList>
    </citation>
    <scope>NUCLEOTIDE SEQUENCE [LARGE SCALE GENOMIC DNA]</scope>
    <source>
        <strain evidence="7 8">DSM 27057</strain>
    </source>
</reference>
<dbReference type="EMBL" id="JACIDX010000026">
    <property type="protein sequence ID" value="MBB3957532.1"/>
    <property type="molecule type" value="Genomic_DNA"/>
</dbReference>
<feature type="transmembrane region" description="Helical" evidence="6">
    <location>
        <begin position="63"/>
        <end position="85"/>
    </location>
</feature>
<dbReference type="InterPro" id="IPR005171">
    <property type="entry name" value="Cyt_c_oxidase_su4_prok"/>
</dbReference>
<evidence type="ECO:0000256" key="3">
    <source>
        <dbReference type="ARBA" id="ARBA00022692"/>
    </source>
</evidence>
<dbReference type="RefSeq" id="WP_221227213.1">
    <property type="nucleotide sequence ID" value="NZ_JACIDX010000026.1"/>
</dbReference>
<keyword evidence="3 6" id="KW-0812">Transmembrane</keyword>
<sequence>MDKVFFTPHRTLFLMLAITGISFLISHDSAMGQLAGIGTLLLAGAKGRLVLLDFMELRHAPALWRWGFEGGLLAVTALLAVLYLAGGR</sequence>
<keyword evidence="2" id="KW-1003">Cell membrane</keyword>
<evidence type="ECO:0008006" key="9">
    <source>
        <dbReference type="Google" id="ProtNLM"/>
    </source>
</evidence>